<dbReference type="PROSITE" id="PS50805">
    <property type="entry name" value="KRAB"/>
    <property type="match status" value="1"/>
</dbReference>
<reference evidence="3 4" key="1">
    <citation type="journal article" date="2018" name="Mol. Genet. Genomics">
        <title>The red deer Cervus elaphus genome CerEla1.0: sequencing, annotating, genes, and chromosomes.</title>
        <authorList>
            <person name="Bana N.A."/>
            <person name="Nyiri A."/>
            <person name="Nagy J."/>
            <person name="Frank K."/>
            <person name="Nagy T."/>
            <person name="Steger V."/>
            <person name="Schiller M."/>
            <person name="Lakatos P."/>
            <person name="Sugar L."/>
            <person name="Horn P."/>
            <person name="Barta E."/>
            <person name="Orosz L."/>
        </authorList>
    </citation>
    <scope>NUCLEOTIDE SEQUENCE [LARGE SCALE GENOMIC DNA]</scope>
    <source>
        <strain evidence="3">Hungarian</strain>
    </source>
</reference>
<dbReference type="Pfam" id="PF01352">
    <property type="entry name" value="KRAB"/>
    <property type="match status" value="1"/>
</dbReference>
<dbReference type="Proteomes" id="UP000242450">
    <property type="component" value="Chromosome 5"/>
</dbReference>
<dbReference type="PANTHER" id="PTHR23232">
    <property type="entry name" value="KRAB DOMAIN C2H2 ZINC FINGER"/>
    <property type="match status" value="1"/>
</dbReference>
<dbReference type="AlphaFoldDB" id="A0A212D7G2"/>
<dbReference type="Gene3D" id="1.20.5.620">
    <property type="entry name" value="F1F0 ATP synthase subunit B, membrane domain"/>
    <property type="match status" value="1"/>
</dbReference>
<dbReference type="InterPro" id="IPR001909">
    <property type="entry name" value="KRAB"/>
</dbReference>
<feature type="domain" description="KRAB" evidence="2">
    <location>
        <begin position="93"/>
        <end position="165"/>
    </location>
</feature>
<dbReference type="SUPFAM" id="SSF109640">
    <property type="entry name" value="KRAB domain (Kruppel-associated box)"/>
    <property type="match status" value="1"/>
</dbReference>
<feature type="compositionally biased region" description="Polar residues" evidence="1">
    <location>
        <begin position="1"/>
        <end position="12"/>
    </location>
</feature>
<dbReference type="InterPro" id="IPR036051">
    <property type="entry name" value="KRAB_dom_sf"/>
</dbReference>
<dbReference type="GO" id="GO:0006355">
    <property type="term" value="P:regulation of DNA-templated transcription"/>
    <property type="evidence" value="ECO:0007669"/>
    <property type="project" value="InterPro"/>
</dbReference>
<gene>
    <name evidence="3" type="ORF">Celaphus_00000661</name>
</gene>
<accession>A0A212D7G2</accession>
<organism evidence="3 4">
    <name type="scientific">Cervus elaphus hippelaphus</name>
    <name type="common">European red deer</name>
    <dbReference type="NCBI Taxonomy" id="46360"/>
    <lineage>
        <taxon>Eukaryota</taxon>
        <taxon>Metazoa</taxon>
        <taxon>Chordata</taxon>
        <taxon>Craniata</taxon>
        <taxon>Vertebrata</taxon>
        <taxon>Euteleostomi</taxon>
        <taxon>Mammalia</taxon>
        <taxon>Eutheria</taxon>
        <taxon>Laurasiatheria</taxon>
        <taxon>Artiodactyla</taxon>
        <taxon>Ruminantia</taxon>
        <taxon>Pecora</taxon>
        <taxon>Cervidae</taxon>
        <taxon>Cervinae</taxon>
        <taxon>Cervus</taxon>
    </lineage>
</organism>
<keyword evidence="4" id="KW-1185">Reference proteome</keyword>
<dbReference type="PANTHER" id="PTHR23232:SF163">
    <property type="entry name" value="ZINC FINGER PROTEIN 589"/>
    <property type="match status" value="1"/>
</dbReference>
<dbReference type="EMBL" id="MKHE01000005">
    <property type="protein sequence ID" value="OWK14171.1"/>
    <property type="molecule type" value="Genomic_DNA"/>
</dbReference>
<sequence length="165" mass="19097">MTSQSQGIQQLLQAEKRDKDKLKEVKKRKTKMIAPSQENLEHEDYLGNFWRHSIPKYFPDEAVLAHVIRESTSPLEGIFQSFQLHICNCNSETEDRRGGNGGTPEEWQYLNRPQRTLYKDVMLETYSNLVSVAGHHVTKPDVILKLEVEMQCLPEGKIPVWSFPD</sequence>
<evidence type="ECO:0000313" key="3">
    <source>
        <dbReference type="EMBL" id="OWK14171.1"/>
    </source>
</evidence>
<dbReference type="InterPro" id="IPR050169">
    <property type="entry name" value="Krueppel_C2H2_ZnF"/>
</dbReference>
<evidence type="ECO:0000259" key="2">
    <source>
        <dbReference type="PROSITE" id="PS50805"/>
    </source>
</evidence>
<name>A0A212D7G2_CEREH</name>
<feature type="region of interest" description="Disordered" evidence="1">
    <location>
        <begin position="1"/>
        <end position="21"/>
    </location>
</feature>
<evidence type="ECO:0000256" key="1">
    <source>
        <dbReference type="SAM" id="MobiDB-lite"/>
    </source>
</evidence>
<dbReference type="SMART" id="SM00349">
    <property type="entry name" value="KRAB"/>
    <property type="match status" value="1"/>
</dbReference>
<dbReference type="Gene3D" id="6.10.140.140">
    <property type="match status" value="1"/>
</dbReference>
<comment type="caution">
    <text evidence="3">The sequence shown here is derived from an EMBL/GenBank/DDBJ whole genome shotgun (WGS) entry which is preliminary data.</text>
</comment>
<evidence type="ECO:0000313" key="4">
    <source>
        <dbReference type="Proteomes" id="UP000242450"/>
    </source>
</evidence>
<protein>
    <recommendedName>
        <fullName evidence="2">KRAB domain-containing protein</fullName>
    </recommendedName>
</protein>
<proteinExistence type="predicted"/>
<dbReference type="CDD" id="cd07765">
    <property type="entry name" value="KRAB_A-box"/>
    <property type="match status" value="1"/>
</dbReference>